<name>A0AAV9ZGY1_9AGAR</name>
<dbReference type="InterPro" id="IPR036864">
    <property type="entry name" value="Zn2-C6_fun-type_DNA-bd_sf"/>
</dbReference>
<dbReference type="Proteomes" id="UP001362999">
    <property type="component" value="Unassembled WGS sequence"/>
</dbReference>
<dbReference type="SMART" id="SM00066">
    <property type="entry name" value="GAL4"/>
    <property type="match status" value="1"/>
</dbReference>
<feature type="domain" description="Zn(2)-C6 fungal-type" evidence="2">
    <location>
        <begin position="24"/>
        <end position="55"/>
    </location>
</feature>
<feature type="compositionally biased region" description="Polar residues" evidence="1">
    <location>
        <begin position="176"/>
        <end position="200"/>
    </location>
</feature>
<evidence type="ECO:0000259" key="2">
    <source>
        <dbReference type="PROSITE" id="PS50048"/>
    </source>
</evidence>
<comment type="caution">
    <text evidence="3">The sequence shown here is derived from an EMBL/GenBank/DDBJ whole genome shotgun (WGS) entry which is preliminary data.</text>
</comment>
<dbReference type="PROSITE" id="PS50048">
    <property type="entry name" value="ZN2_CY6_FUNGAL_2"/>
    <property type="match status" value="1"/>
</dbReference>
<dbReference type="PROSITE" id="PS00463">
    <property type="entry name" value="ZN2_CY6_FUNGAL_1"/>
    <property type="match status" value="1"/>
</dbReference>
<reference evidence="3 4" key="1">
    <citation type="journal article" date="2024" name="J Genomics">
        <title>Draft genome sequencing and assembly of Favolaschia claudopus CIRM-BRFM 2984 isolated from oak limbs.</title>
        <authorList>
            <person name="Navarro D."/>
            <person name="Drula E."/>
            <person name="Chaduli D."/>
            <person name="Cazenave R."/>
            <person name="Ahrendt S."/>
            <person name="Wang J."/>
            <person name="Lipzen A."/>
            <person name="Daum C."/>
            <person name="Barry K."/>
            <person name="Grigoriev I.V."/>
            <person name="Favel A."/>
            <person name="Rosso M.N."/>
            <person name="Martin F."/>
        </authorList>
    </citation>
    <scope>NUCLEOTIDE SEQUENCE [LARGE SCALE GENOMIC DNA]</scope>
    <source>
        <strain evidence="3 4">CIRM-BRFM 2984</strain>
    </source>
</reference>
<dbReference type="Pfam" id="PF00172">
    <property type="entry name" value="Zn_clus"/>
    <property type="match status" value="1"/>
</dbReference>
<dbReference type="CDD" id="cd00067">
    <property type="entry name" value="GAL4"/>
    <property type="match status" value="1"/>
</dbReference>
<dbReference type="AlphaFoldDB" id="A0AAV9ZGY1"/>
<dbReference type="GO" id="GO:0008270">
    <property type="term" value="F:zinc ion binding"/>
    <property type="evidence" value="ECO:0007669"/>
    <property type="project" value="InterPro"/>
</dbReference>
<organism evidence="3 4">
    <name type="scientific">Favolaschia claudopus</name>
    <dbReference type="NCBI Taxonomy" id="2862362"/>
    <lineage>
        <taxon>Eukaryota</taxon>
        <taxon>Fungi</taxon>
        <taxon>Dikarya</taxon>
        <taxon>Basidiomycota</taxon>
        <taxon>Agaricomycotina</taxon>
        <taxon>Agaricomycetes</taxon>
        <taxon>Agaricomycetidae</taxon>
        <taxon>Agaricales</taxon>
        <taxon>Marasmiineae</taxon>
        <taxon>Mycenaceae</taxon>
        <taxon>Favolaschia</taxon>
    </lineage>
</organism>
<gene>
    <name evidence="3" type="ORF">R3P38DRAFT_3234031</name>
</gene>
<evidence type="ECO:0000256" key="1">
    <source>
        <dbReference type="SAM" id="MobiDB-lite"/>
    </source>
</evidence>
<accession>A0AAV9ZGY1</accession>
<dbReference type="GO" id="GO:0000981">
    <property type="term" value="F:DNA-binding transcription factor activity, RNA polymerase II-specific"/>
    <property type="evidence" value="ECO:0007669"/>
    <property type="project" value="InterPro"/>
</dbReference>
<feature type="region of interest" description="Disordered" evidence="1">
    <location>
        <begin position="80"/>
        <end position="210"/>
    </location>
</feature>
<proteinExistence type="predicted"/>
<keyword evidence="4" id="KW-1185">Reference proteome</keyword>
<evidence type="ECO:0000313" key="4">
    <source>
        <dbReference type="Proteomes" id="UP001362999"/>
    </source>
</evidence>
<dbReference type="Gene3D" id="4.10.240.10">
    <property type="entry name" value="Zn(2)-C6 fungal-type DNA-binding domain"/>
    <property type="match status" value="1"/>
</dbReference>
<dbReference type="EMBL" id="JAWWNJ010000149">
    <property type="protein sequence ID" value="KAK6981603.1"/>
    <property type="molecule type" value="Genomic_DNA"/>
</dbReference>
<feature type="compositionally biased region" description="Low complexity" evidence="1">
    <location>
        <begin position="95"/>
        <end position="111"/>
    </location>
</feature>
<dbReference type="SUPFAM" id="SSF57701">
    <property type="entry name" value="Zn2/Cys6 DNA-binding domain"/>
    <property type="match status" value="1"/>
</dbReference>
<protein>
    <recommendedName>
        <fullName evidence="2">Zn(2)-C6 fungal-type domain-containing protein</fullName>
    </recommendedName>
</protein>
<evidence type="ECO:0000313" key="3">
    <source>
        <dbReference type="EMBL" id="KAK6981603.1"/>
    </source>
</evidence>
<dbReference type="InterPro" id="IPR001138">
    <property type="entry name" value="Zn2Cys6_DnaBD"/>
</dbReference>
<sequence length="229" mass="25617">MSDLPTQDSDLFNLFTKRRRAFIACKNCRRRKVKCISSDYHPCRRCTVKGLKCEYYATGEEQAPSSPSSLVQEIEIPEHPPWASQPITPPSAGLSFSSDESTSPSEPSASPRFPMPPASSKYRRRERAPSTPATSDAWRYRAHLTPGTPIPRLSQPIVPRQAYTSASSHSHHDIPQANSYSTPTPEYSHSQNPYYTNPNPDSRYGGVAPSQQHASNGMWYHNTSAEFFV</sequence>